<organism evidence="5 6">
    <name type="scientific">Eiseniibacteriota bacterium</name>
    <dbReference type="NCBI Taxonomy" id="2212470"/>
    <lineage>
        <taxon>Bacteria</taxon>
        <taxon>Candidatus Eiseniibacteriota</taxon>
    </lineage>
</organism>
<feature type="domain" description="Pyruvate carboxyltransferase" evidence="4">
    <location>
        <begin position="3"/>
        <end position="270"/>
    </location>
</feature>
<dbReference type="GO" id="GO:0046951">
    <property type="term" value="P:ketone body biosynthetic process"/>
    <property type="evidence" value="ECO:0007669"/>
    <property type="project" value="TreeGrafter"/>
</dbReference>
<comment type="similarity">
    <text evidence="1">Belongs to the HMG-CoA lyase family.</text>
</comment>
<gene>
    <name evidence="5" type="ORF">E6K71_02290</name>
</gene>
<dbReference type="CDD" id="cd07938">
    <property type="entry name" value="DRE_TIM_HMGL"/>
    <property type="match status" value="1"/>
</dbReference>
<name>A0A538SGR4_UNCEI</name>
<keyword evidence="3 5" id="KW-0456">Lyase</keyword>
<comment type="caution">
    <text evidence="5">The sequence shown here is derived from an EMBL/GenBank/DDBJ whole genome shotgun (WGS) entry which is preliminary data.</text>
</comment>
<protein>
    <submittedName>
        <fullName evidence="5">Hydroxymethylglutaryl-CoA lyase</fullName>
    </submittedName>
</protein>
<evidence type="ECO:0000256" key="1">
    <source>
        <dbReference type="ARBA" id="ARBA00009405"/>
    </source>
</evidence>
<reference evidence="5 6" key="1">
    <citation type="journal article" date="2019" name="Nat. Microbiol.">
        <title>Mediterranean grassland soil C-N compound turnover is dependent on rainfall and depth, and is mediated by genomically divergent microorganisms.</title>
        <authorList>
            <person name="Diamond S."/>
            <person name="Andeer P.F."/>
            <person name="Li Z."/>
            <person name="Crits-Christoph A."/>
            <person name="Burstein D."/>
            <person name="Anantharaman K."/>
            <person name="Lane K.R."/>
            <person name="Thomas B.C."/>
            <person name="Pan C."/>
            <person name="Northen T.R."/>
            <person name="Banfield J.F."/>
        </authorList>
    </citation>
    <scope>NUCLEOTIDE SEQUENCE [LARGE SCALE GENOMIC DNA]</scope>
    <source>
        <strain evidence="5">WS_1</strain>
    </source>
</reference>
<evidence type="ECO:0000256" key="2">
    <source>
        <dbReference type="ARBA" id="ARBA00022723"/>
    </source>
</evidence>
<dbReference type="GO" id="GO:0046872">
    <property type="term" value="F:metal ion binding"/>
    <property type="evidence" value="ECO:0007669"/>
    <property type="project" value="UniProtKB-KW"/>
</dbReference>
<dbReference type="Pfam" id="PF00682">
    <property type="entry name" value="HMGL-like"/>
    <property type="match status" value="1"/>
</dbReference>
<evidence type="ECO:0000313" key="6">
    <source>
        <dbReference type="Proteomes" id="UP000316292"/>
    </source>
</evidence>
<keyword evidence="2" id="KW-0479">Metal-binding</keyword>
<dbReference type="EMBL" id="VBOR01000032">
    <property type="protein sequence ID" value="TMQ50561.1"/>
    <property type="molecule type" value="Genomic_DNA"/>
</dbReference>
<evidence type="ECO:0000259" key="4">
    <source>
        <dbReference type="PROSITE" id="PS50991"/>
    </source>
</evidence>
<dbReference type="PANTHER" id="PTHR42738">
    <property type="entry name" value="HYDROXYMETHYLGLUTARYL-COA LYASE"/>
    <property type="match status" value="1"/>
</dbReference>
<dbReference type="Gene3D" id="3.20.20.70">
    <property type="entry name" value="Aldolase class I"/>
    <property type="match status" value="1"/>
</dbReference>
<dbReference type="Proteomes" id="UP000316292">
    <property type="component" value="Unassembled WGS sequence"/>
</dbReference>
<evidence type="ECO:0000313" key="5">
    <source>
        <dbReference type="EMBL" id="TMQ50561.1"/>
    </source>
</evidence>
<dbReference type="NCBIfam" id="NF004283">
    <property type="entry name" value="PRK05692.1"/>
    <property type="match status" value="1"/>
</dbReference>
<dbReference type="InterPro" id="IPR000891">
    <property type="entry name" value="PYR_CT"/>
</dbReference>
<dbReference type="InterPro" id="IPR043594">
    <property type="entry name" value="HMGL"/>
</dbReference>
<dbReference type="GO" id="GO:0006552">
    <property type="term" value="P:L-leucine catabolic process"/>
    <property type="evidence" value="ECO:0007669"/>
    <property type="project" value="TreeGrafter"/>
</dbReference>
<dbReference type="PROSITE" id="PS50991">
    <property type="entry name" value="PYR_CT"/>
    <property type="match status" value="1"/>
</dbReference>
<sequence>MKVRVTEVGPRDGLQNESRILATETKVRFVDALSEAGYEEIEVSAFVSPERVPQLQDAEEVFQRIQRRGSTLYSALVPNERGLERALRAKVGKIAVFTAASETFNRKNVNASIAESIERFRPVVSAALEDSIPVRGYVSTAFWCPYEGKIAPERVVEVARELLELGVDEISIGDTIGKAVPSEVMALLDRLLDHVDQDRITMHFHDTYGTAIANVLTSYERGIASFDSSAGGVGGCPFAPGAAGNVATEDLIWALTRTGALLKPDLDRVRAASDLLASALGRPLRSRVREALSGAPSGAKEA</sequence>
<dbReference type="PANTHER" id="PTHR42738:SF7">
    <property type="entry name" value="HYDROXYMETHYLGLUTARYL-COA LYASE"/>
    <property type="match status" value="1"/>
</dbReference>
<dbReference type="GO" id="GO:0004419">
    <property type="term" value="F:hydroxymethylglutaryl-CoA lyase activity"/>
    <property type="evidence" value="ECO:0007669"/>
    <property type="project" value="TreeGrafter"/>
</dbReference>
<dbReference type="AlphaFoldDB" id="A0A538SGR4"/>
<accession>A0A538SGR4</accession>
<proteinExistence type="inferred from homology"/>
<dbReference type="SUPFAM" id="SSF51569">
    <property type="entry name" value="Aldolase"/>
    <property type="match status" value="1"/>
</dbReference>
<dbReference type="FunFam" id="3.20.20.70:FF:000071">
    <property type="entry name" value="Hydroxymethylglutaryl-CoA lyase"/>
    <property type="match status" value="1"/>
</dbReference>
<dbReference type="InterPro" id="IPR013785">
    <property type="entry name" value="Aldolase_TIM"/>
</dbReference>
<evidence type="ECO:0000256" key="3">
    <source>
        <dbReference type="ARBA" id="ARBA00023239"/>
    </source>
</evidence>